<proteinExistence type="predicted"/>
<accession>A0A9P0H3Z5</accession>
<dbReference type="Proteomes" id="UP001152798">
    <property type="component" value="Chromosome 3"/>
</dbReference>
<reference evidence="1" key="1">
    <citation type="submission" date="2022-01" db="EMBL/GenBank/DDBJ databases">
        <authorList>
            <person name="King R."/>
        </authorList>
    </citation>
    <scope>NUCLEOTIDE SEQUENCE</scope>
</reference>
<protein>
    <submittedName>
        <fullName evidence="1">Uncharacterized protein</fullName>
    </submittedName>
</protein>
<dbReference type="EMBL" id="OV725079">
    <property type="protein sequence ID" value="CAH1395116.1"/>
    <property type="molecule type" value="Genomic_DNA"/>
</dbReference>
<dbReference type="AlphaFoldDB" id="A0A9P0H3Z5"/>
<evidence type="ECO:0000313" key="2">
    <source>
        <dbReference type="Proteomes" id="UP001152798"/>
    </source>
</evidence>
<sequence length="89" mass="9980">MNALNEYSLSYRSYPFPKNRGNDNTRGECLTADMNVCSFIFCRYTDGAAARVGGNYTPNGSRRIGNIEETWKEHIDIGRILEGGWGRGP</sequence>
<evidence type="ECO:0000313" key="1">
    <source>
        <dbReference type="EMBL" id="CAH1395116.1"/>
    </source>
</evidence>
<organism evidence="1 2">
    <name type="scientific">Nezara viridula</name>
    <name type="common">Southern green stink bug</name>
    <name type="synonym">Cimex viridulus</name>
    <dbReference type="NCBI Taxonomy" id="85310"/>
    <lineage>
        <taxon>Eukaryota</taxon>
        <taxon>Metazoa</taxon>
        <taxon>Ecdysozoa</taxon>
        <taxon>Arthropoda</taxon>
        <taxon>Hexapoda</taxon>
        <taxon>Insecta</taxon>
        <taxon>Pterygota</taxon>
        <taxon>Neoptera</taxon>
        <taxon>Paraneoptera</taxon>
        <taxon>Hemiptera</taxon>
        <taxon>Heteroptera</taxon>
        <taxon>Panheteroptera</taxon>
        <taxon>Pentatomomorpha</taxon>
        <taxon>Pentatomoidea</taxon>
        <taxon>Pentatomidae</taxon>
        <taxon>Pentatominae</taxon>
        <taxon>Nezara</taxon>
    </lineage>
</organism>
<gene>
    <name evidence="1" type="ORF">NEZAVI_LOCUS5447</name>
</gene>
<dbReference type="OrthoDB" id="10432041at2759"/>
<keyword evidence="2" id="KW-1185">Reference proteome</keyword>
<name>A0A9P0H3Z5_NEZVI</name>